<feature type="domain" description="Rhodopsin" evidence="8">
    <location>
        <begin position="34"/>
        <end position="275"/>
    </location>
</feature>
<organism evidence="9 10">
    <name type="scientific">Hyaloscypha hepaticicola</name>
    <dbReference type="NCBI Taxonomy" id="2082293"/>
    <lineage>
        <taxon>Eukaryota</taxon>
        <taxon>Fungi</taxon>
        <taxon>Dikarya</taxon>
        <taxon>Ascomycota</taxon>
        <taxon>Pezizomycotina</taxon>
        <taxon>Leotiomycetes</taxon>
        <taxon>Helotiales</taxon>
        <taxon>Hyaloscyphaceae</taxon>
        <taxon>Hyaloscypha</taxon>
    </lineage>
</organism>
<comment type="subcellular location">
    <subcellularLocation>
        <location evidence="1">Membrane</location>
        <topology evidence="1">Multi-pass membrane protein</topology>
    </subcellularLocation>
</comment>
<dbReference type="EMBL" id="KZ613508">
    <property type="protein sequence ID" value="PMD16061.1"/>
    <property type="molecule type" value="Genomic_DNA"/>
</dbReference>
<evidence type="ECO:0000259" key="8">
    <source>
        <dbReference type="Pfam" id="PF20684"/>
    </source>
</evidence>
<keyword evidence="3 7" id="KW-1133">Transmembrane helix</keyword>
<feature type="transmembrane region" description="Helical" evidence="7">
    <location>
        <begin position="134"/>
        <end position="156"/>
    </location>
</feature>
<feature type="transmembrane region" description="Helical" evidence="7">
    <location>
        <begin position="210"/>
        <end position="232"/>
    </location>
</feature>
<dbReference type="Pfam" id="PF20684">
    <property type="entry name" value="Fung_rhodopsin"/>
    <property type="match status" value="1"/>
</dbReference>
<feature type="transmembrane region" description="Helical" evidence="7">
    <location>
        <begin position="244"/>
        <end position="267"/>
    </location>
</feature>
<evidence type="ECO:0000256" key="3">
    <source>
        <dbReference type="ARBA" id="ARBA00022989"/>
    </source>
</evidence>
<reference evidence="9 10" key="1">
    <citation type="submission" date="2016-05" db="EMBL/GenBank/DDBJ databases">
        <title>A degradative enzymes factory behind the ericoid mycorrhizal symbiosis.</title>
        <authorList>
            <consortium name="DOE Joint Genome Institute"/>
            <person name="Martino E."/>
            <person name="Morin E."/>
            <person name="Grelet G."/>
            <person name="Kuo A."/>
            <person name="Kohler A."/>
            <person name="Daghino S."/>
            <person name="Barry K."/>
            <person name="Choi C."/>
            <person name="Cichocki N."/>
            <person name="Clum A."/>
            <person name="Copeland A."/>
            <person name="Hainaut M."/>
            <person name="Haridas S."/>
            <person name="Labutti K."/>
            <person name="Lindquist E."/>
            <person name="Lipzen A."/>
            <person name="Khouja H.-R."/>
            <person name="Murat C."/>
            <person name="Ohm R."/>
            <person name="Olson A."/>
            <person name="Spatafora J."/>
            <person name="Veneault-Fourrey C."/>
            <person name="Henrissat B."/>
            <person name="Grigoriev I."/>
            <person name="Martin F."/>
            <person name="Perotto S."/>
        </authorList>
    </citation>
    <scope>NUCLEOTIDE SEQUENCE [LARGE SCALE GENOMIC DNA]</scope>
    <source>
        <strain evidence="9 10">UAMH 7357</strain>
    </source>
</reference>
<evidence type="ECO:0000256" key="7">
    <source>
        <dbReference type="SAM" id="Phobius"/>
    </source>
</evidence>
<feature type="transmembrane region" description="Helical" evidence="7">
    <location>
        <begin position="17"/>
        <end position="38"/>
    </location>
</feature>
<evidence type="ECO:0000256" key="2">
    <source>
        <dbReference type="ARBA" id="ARBA00022692"/>
    </source>
</evidence>
<evidence type="ECO:0000256" key="5">
    <source>
        <dbReference type="ARBA" id="ARBA00038359"/>
    </source>
</evidence>
<dbReference type="InterPro" id="IPR052337">
    <property type="entry name" value="SAT4-like"/>
</dbReference>
<dbReference type="PANTHER" id="PTHR33048:SF47">
    <property type="entry name" value="INTEGRAL MEMBRANE PROTEIN-RELATED"/>
    <property type="match status" value="1"/>
</dbReference>
<proteinExistence type="inferred from homology"/>
<dbReference type="GO" id="GO:0016020">
    <property type="term" value="C:membrane"/>
    <property type="evidence" value="ECO:0007669"/>
    <property type="project" value="UniProtKB-SubCell"/>
</dbReference>
<dbReference type="PANTHER" id="PTHR33048">
    <property type="entry name" value="PTH11-LIKE INTEGRAL MEMBRANE PROTEIN (AFU_ORTHOLOGUE AFUA_5G11245)"/>
    <property type="match status" value="1"/>
</dbReference>
<dbReference type="AlphaFoldDB" id="A0A2J6PPX1"/>
<keyword evidence="10" id="KW-1185">Reference proteome</keyword>
<evidence type="ECO:0000256" key="4">
    <source>
        <dbReference type="ARBA" id="ARBA00023136"/>
    </source>
</evidence>
<dbReference type="InterPro" id="IPR049326">
    <property type="entry name" value="Rhodopsin_dom_fungi"/>
</dbReference>
<gene>
    <name evidence="9" type="ORF">NA56DRAFT_649673</name>
</gene>
<accession>A0A2J6PPX1</accession>
<evidence type="ECO:0000256" key="1">
    <source>
        <dbReference type="ARBA" id="ARBA00004141"/>
    </source>
</evidence>
<protein>
    <recommendedName>
        <fullName evidence="8">Rhodopsin domain-containing protein</fullName>
    </recommendedName>
</protein>
<evidence type="ECO:0000313" key="10">
    <source>
        <dbReference type="Proteomes" id="UP000235672"/>
    </source>
</evidence>
<keyword evidence="4 7" id="KW-0472">Membrane</keyword>
<name>A0A2J6PPX1_9HELO</name>
<dbReference type="OrthoDB" id="10017208at2759"/>
<keyword evidence="2 7" id="KW-0812">Transmembrane</keyword>
<sequence length="374" mass="41507">MALVSSNPPTGDLQPNLHAAVIVTPIIAIIAVGLRFLARRLVHASMWLDDWLTLVALAMTIGFDVNIFFVIKSGTGLHLEAINRPTILIYHDFFLCLWIGELFYTFALAPAKLAFLAFYWRIFGVSSIRMPVKILATAVTLWSFIRIVVTLCHCTPVEAYWDKTIQGNCPINDQKYFVGSVIAHLFMDLTILALPVPYIKSLNISFYQKFCVFAMFLFGGFICFATIIQIIICFKLNVTSPDVTWNFALMALWATVEVNLAVTAVCLPSLRPIYRLVVDGSLKSTQRSAIHSASWNDRSNHQTRNTLKKDFSDSTQQLAGLDADGGRSFTEGLEASSRGSGTICEMDNLSPLAPEGKHGIMVKSEVDVQLSARN</sequence>
<evidence type="ECO:0000256" key="6">
    <source>
        <dbReference type="SAM" id="MobiDB-lite"/>
    </source>
</evidence>
<feature type="region of interest" description="Disordered" evidence="6">
    <location>
        <begin position="320"/>
        <end position="341"/>
    </location>
</feature>
<comment type="similarity">
    <text evidence="5">Belongs to the SAT4 family.</text>
</comment>
<dbReference type="Proteomes" id="UP000235672">
    <property type="component" value="Unassembled WGS sequence"/>
</dbReference>
<evidence type="ECO:0000313" key="9">
    <source>
        <dbReference type="EMBL" id="PMD16061.1"/>
    </source>
</evidence>
<feature type="transmembrane region" description="Helical" evidence="7">
    <location>
        <begin position="50"/>
        <end position="71"/>
    </location>
</feature>
<feature type="transmembrane region" description="Helical" evidence="7">
    <location>
        <begin position="176"/>
        <end position="198"/>
    </location>
</feature>
<feature type="transmembrane region" description="Helical" evidence="7">
    <location>
        <begin position="102"/>
        <end position="122"/>
    </location>
</feature>